<evidence type="ECO:0000259" key="2">
    <source>
        <dbReference type="Pfam" id="PF14129"/>
    </source>
</evidence>
<evidence type="ECO:0000313" key="3">
    <source>
        <dbReference type="EMBL" id="MEI5986344.1"/>
    </source>
</evidence>
<dbReference type="RefSeq" id="WP_099365635.1">
    <property type="nucleotide sequence ID" value="NZ_JAYLLN010000055.1"/>
</dbReference>
<dbReference type="Pfam" id="PF14129">
    <property type="entry name" value="DUF4296"/>
    <property type="match status" value="1"/>
</dbReference>
<feature type="region of interest" description="Disordered" evidence="1">
    <location>
        <begin position="206"/>
        <end position="240"/>
    </location>
</feature>
<dbReference type="EMBL" id="JAYLLN010000055">
    <property type="protein sequence ID" value="MEI5986344.1"/>
    <property type="molecule type" value="Genomic_DNA"/>
</dbReference>
<evidence type="ECO:0000256" key="1">
    <source>
        <dbReference type="SAM" id="MobiDB-lite"/>
    </source>
</evidence>
<reference evidence="3 4" key="1">
    <citation type="submission" date="2024-01" db="EMBL/GenBank/DDBJ databases">
        <title>Sphingobacterium tenebrionis sp. nov., a novel endophyte isolated from tenebrio molitor intestines.</title>
        <authorList>
            <person name="Zhang C."/>
        </authorList>
    </citation>
    <scope>NUCLEOTIDE SEQUENCE [LARGE SCALE GENOMIC DNA]</scope>
    <source>
        <strain evidence="3 4">PU5-4</strain>
    </source>
</reference>
<dbReference type="PROSITE" id="PS51257">
    <property type="entry name" value="PROKAR_LIPOPROTEIN"/>
    <property type="match status" value="1"/>
</dbReference>
<proteinExistence type="predicted"/>
<protein>
    <submittedName>
        <fullName evidence="3">DUF4296 domain-containing protein</fullName>
    </submittedName>
</protein>
<comment type="caution">
    <text evidence="3">The sequence shown here is derived from an EMBL/GenBank/DDBJ whole genome shotgun (WGS) entry which is preliminary data.</text>
</comment>
<dbReference type="InterPro" id="IPR025381">
    <property type="entry name" value="DUF4296"/>
</dbReference>
<name>A0ABU8IA79_9SPHI</name>
<feature type="domain" description="DUF4296" evidence="2">
    <location>
        <begin position="23"/>
        <end position="105"/>
    </location>
</feature>
<feature type="compositionally biased region" description="Basic and acidic residues" evidence="1">
    <location>
        <begin position="206"/>
        <end position="223"/>
    </location>
</feature>
<gene>
    <name evidence="3" type="ORF">VJ786_15680</name>
</gene>
<dbReference type="Proteomes" id="UP001363035">
    <property type="component" value="Unassembled WGS sequence"/>
</dbReference>
<organism evidence="3 4">
    <name type="scientific">Sphingobacterium tenebrionis</name>
    <dbReference type="NCBI Taxonomy" id="3111775"/>
    <lineage>
        <taxon>Bacteria</taxon>
        <taxon>Pseudomonadati</taxon>
        <taxon>Bacteroidota</taxon>
        <taxon>Sphingobacteriia</taxon>
        <taxon>Sphingobacteriales</taxon>
        <taxon>Sphingobacteriaceae</taxon>
        <taxon>Sphingobacterium</taxon>
    </lineage>
</organism>
<keyword evidence="4" id="KW-1185">Reference proteome</keyword>
<evidence type="ECO:0000313" key="4">
    <source>
        <dbReference type="Proteomes" id="UP001363035"/>
    </source>
</evidence>
<sequence>MQRLILVLSLLFFLGTSCKKSRPSGVLKEEDFVNLMTEVHILDGYIVSLPVDSARKVIDPLYLEILAKYDLDTATFSKNLDYYMADSKLTGKAYEGIVNKLQAEEMDFARQDSLKNVKYQDSLASAFRNQRRVELLNNMIMNAKADSMEMSPAEYTRRMYELSGIQYMWNRNLYTGFNEKPISPGPAPLPMPGGAVPTEVIVEDTVKKEPQVDTPVRPRDPRFKPVTRPKKSMVTPLKLE</sequence>
<accession>A0ABU8IA79</accession>